<organism evidence="2 3">
    <name type="scientific">Prorocentrum cordatum</name>
    <dbReference type="NCBI Taxonomy" id="2364126"/>
    <lineage>
        <taxon>Eukaryota</taxon>
        <taxon>Sar</taxon>
        <taxon>Alveolata</taxon>
        <taxon>Dinophyceae</taxon>
        <taxon>Prorocentrales</taxon>
        <taxon>Prorocentraceae</taxon>
        <taxon>Prorocentrum</taxon>
    </lineage>
</organism>
<dbReference type="Proteomes" id="UP001189429">
    <property type="component" value="Unassembled WGS sequence"/>
</dbReference>
<feature type="region of interest" description="Disordered" evidence="1">
    <location>
        <begin position="293"/>
        <end position="318"/>
    </location>
</feature>
<gene>
    <name evidence="2" type="ORF">PCOR1329_LOCUS26945</name>
</gene>
<protein>
    <submittedName>
        <fullName evidence="2">Uncharacterized protein</fullName>
    </submittedName>
</protein>
<evidence type="ECO:0000256" key="1">
    <source>
        <dbReference type="SAM" id="MobiDB-lite"/>
    </source>
</evidence>
<dbReference type="EMBL" id="CAUYUJ010009668">
    <property type="protein sequence ID" value="CAK0827390.1"/>
    <property type="molecule type" value="Genomic_DNA"/>
</dbReference>
<comment type="caution">
    <text evidence="2">The sequence shown here is derived from an EMBL/GenBank/DDBJ whole genome shotgun (WGS) entry which is preliminary data.</text>
</comment>
<sequence>MTKADASKGSDAMGHMIRRGTLTLSDAESEKAHLLAGGEKEPLLGYIPMDGDVDEELITPPIRQPDFEGGAQSDTVEQVAMAGIAALLQEQLRLQLSPVTSAVDNMQKEIARMDGNLTGLNTTLSETLDTLEKHMNLTDARVEKLEHLCEEIGGSTILSNDALEAKIRECIQEYMAKQPHQTQVHAAWSTHLGKEGTYTDKRMVAAVTGNLDGLSDLVAATTWLQDKMELFHNALGEQEGLHFHAAASQLPATPEEGVDLAPLMQCLCSEKLVFEKDETWDHELIFQEVASAMNSDAAKDEEGETEEDNKIGNVNTGA</sequence>
<name>A0ABN9S6B9_9DINO</name>
<proteinExistence type="predicted"/>
<keyword evidence="3" id="KW-1185">Reference proteome</keyword>
<accession>A0ABN9S6B9</accession>
<dbReference type="InterPro" id="IPR029302">
    <property type="entry name" value="IFT43"/>
</dbReference>
<dbReference type="Pfam" id="PF15305">
    <property type="entry name" value="IFT43"/>
    <property type="match status" value="1"/>
</dbReference>
<reference evidence="2" key="1">
    <citation type="submission" date="2023-10" db="EMBL/GenBank/DDBJ databases">
        <authorList>
            <person name="Chen Y."/>
            <person name="Shah S."/>
            <person name="Dougan E. K."/>
            <person name="Thang M."/>
            <person name="Chan C."/>
        </authorList>
    </citation>
    <scope>NUCLEOTIDE SEQUENCE [LARGE SCALE GENOMIC DNA]</scope>
</reference>
<evidence type="ECO:0000313" key="3">
    <source>
        <dbReference type="Proteomes" id="UP001189429"/>
    </source>
</evidence>
<evidence type="ECO:0000313" key="2">
    <source>
        <dbReference type="EMBL" id="CAK0827390.1"/>
    </source>
</evidence>